<dbReference type="Gene3D" id="4.10.1170.10">
    <property type="entry name" value="MAP kinase activated protein kinase 2"/>
    <property type="match status" value="1"/>
</dbReference>
<dbReference type="FunFam" id="3.30.200.20:FF:000156">
    <property type="entry name" value="MAP kinase-activated protein kinase 3"/>
    <property type="match status" value="1"/>
</dbReference>
<feature type="compositionally biased region" description="Basic and acidic residues" evidence="12">
    <location>
        <begin position="408"/>
        <end position="424"/>
    </location>
</feature>
<dbReference type="Proteomes" id="UP000050761">
    <property type="component" value="Unassembled WGS sequence"/>
</dbReference>
<name>A0A183FJ45_HELPZ</name>
<dbReference type="InterPro" id="IPR027442">
    <property type="entry name" value="MAPKAPK_C"/>
</dbReference>
<keyword evidence="15" id="KW-1185">Reference proteome</keyword>
<dbReference type="Pfam" id="PF00069">
    <property type="entry name" value="Pkinase"/>
    <property type="match status" value="1"/>
</dbReference>
<dbReference type="GO" id="GO:0019901">
    <property type="term" value="F:protein kinase binding"/>
    <property type="evidence" value="ECO:0007669"/>
    <property type="project" value="UniProtKB-ARBA"/>
</dbReference>
<dbReference type="PANTHER" id="PTHR24349">
    <property type="entry name" value="SERINE/THREONINE-PROTEIN KINASE"/>
    <property type="match status" value="1"/>
</dbReference>
<evidence type="ECO:0000256" key="6">
    <source>
        <dbReference type="ARBA" id="ARBA00022741"/>
    </source>
</evidence>
<proteinExistence type="inferred from homology"/>
<dbReference type="InterPro" id="IPR011009">
    <property type="entry name" value="Kinase-like_dom_sf"/>
</dbReference>
<evidence type="ECO:0000313" key="15">
    <source>
        <dbReference type="Proteomes" id="UP000050761"/>
    </source>
</evidence>
<feature type="domain" description="Protein kinase" evidence="13">
    <location>
        <begin position="74"/>
        <end position="365"/>
    </location>
</feature>
<dbReference type="Gene3D" id="3.30.200.20">
    <property type="entry name" value="Phosphorylase Kinase, domain 1"/>
    <property type="match status" value="2"/>
</dbReference>
<dbReference type="PROSITE" id="PS50011">
    <property type="entry name" value="PROTEIN_KINASE_DOM"/>
    <property type="match status" value="1"/>
</dbReference>
<organism evidence="15 16">
    <name type="scientific">Heligmosomoides polygyrus</name>
    <name type="common">Parasitic roundworm</name>
    <dbReference type="NCBI Taxonomy" id="6339"/>
    <lineage>
        <taxon>Eukaryota</taxon>
        <taxon>Metazoa</taxon>
        <taxon>Ecdysozoa</taxon>
        <taxon>Nematoda</taxon>
        <taxon>Chromadorea</taxon>
        <taxon>Rhabditida</taxon>
        <taxon>Rhabditina</taxon>
        <taxon>Rhabditomorpha</taxon>
        <taxon>Strongyloidea</taxon>
        <taxon>Heligmosomidae</taxon>
        <taxon>Heligmosomoides</taxon>
    </lineage>
</organism>
<reference evidence="16" key="2">
    <citation type="submission" date="2019-09" db="UniProtKB">
        <authorList>
            <consortium name="WormBaseParasite"/>
        </authorList>
    </citation>
    <scope>IDENTIFICATION</scope>
</reference>
<dbReference type="AlphaFoldDB" id="A0A183FJ45"/>
<keyword evidence="3" id="KW-0723">Serine/threonine-protein kinase</keyword>
<comment type="similarity">
    <text evidence="1">Belongs to the protein kinase superfamily. CAMK Ser/Thr protein kinase family.</text>
</comment>
<evidence type="ECO:0000256" key="10">
    <source>
        <dbReference type="ARBA" id="ARBA00048679"/>
    </source>
</evidence>
<dbReference type="EMBL" id="UZAH01025788">
    <property type="protein sequence ID" value="VDO70527.1"/>
    <property type="molecule type" value="Genomic_DNA"/>
</dbReference>
<keyword evidence="6 11" id="KW-0547">Nucleotide-binding</keyword>
<dbReference type="CDD" id="cd14089">
    <property type="entry name" value="STKc_MAPKAPK"/>
    <property type="match status" value="1"/>
</dbReference>
<dbReference type="GO" id="GO:0004674">
    <property type="term" value="F:protein serine/threonine kinase activity"/>
    <property type="evidence" value="ECO:0007669"/>
    <property type="project" value="UniProtKB-KW"/>
</dbReference>
<dbReference type="SUPFAM" id="SSF56112">
    <property type="entry name" value="Protein kinase-like (PK-like)"/>
    <property type="match status" value="1"/>
</dbReference>
<dbReference type="InterPro" id="IPR017441">
    <property type="entry name" value="Protein_kinase_ATP_BS"/>
</dbReference>
<evidence type="ECO:0000256" key="1">
    <source>
        <dbReference type="ARBA" id="ARBA00006692"/>
    </source>
</evidence>
<evidence type="ECO:0000256" key="8">
    <source>
        <dbReference type="ARBA" id="ARBA00022840"/>
    </source>
</evidence>
<evidence type="ECO:0000256" key="12">
    <source>
        <dbReference type="SAM" id="MobiDB-lite"/>
    </source>
</evidence>
<evidence type="ECO:0000313" key="16">
    <source>
        <dbReference type="WBParaSite" id="HPBE_0000699301-mRNA-1"/>
    </source>
</evidence>
<evidence type="ECO:0000256" key="5">
    <source>
        <dbReference type="ARBA" id="ARBA00022679"/>
    </source>
</evidence>
<dbReference type="GO" id="GO:0035095">
    <property type="term" value="P:behavioral response to nicotine"/>
    <property type="evidence" value="ECO:0007669"/>
    <property type="project" value="UniProtKB-ARBA"/>
</dbReference>
<dbReference type="InterPro" id="IPR000719">
    <property type="entry name" value="Prot_kinase_dom"/>
</dbReference>
<dbReference type="Gene3D" id="1.10.510.10">
    <property type="entry name" value="Transferase(Phosphotransferase) domain 1"/>
    <property type="match status" value="1"/>
</dbReference>
<evidence type="ECO:0000313" key="14">
    <source>
        <dbReference type="EMBL" id="VDO70527.1"/>
    </source>
</evidence>
<dbReference type="InterPro" id="IPR050205">
    <property type="entry name" value="CDPK_Ser/Thr_kinases"/>
</dbReference>
<dbReference type="PROSITE" id="PS00108">
    <property type="entry name" value="PROTEIN_KINASE_ST"/>
    <property type="match status" value="1"/>
</dbReference>
<reference evidence="14 15" key="1">
    <citation type="submission" date="2018-11" db="EMBL/GenBank/DDBJ databases">
        <authorList>
            <consortium name="Pathogen Informatics"/>
        </authorList>
    </citation>
    <scope>NUCLEOTIDE SEQUENCE [LARGE SCALE GENOMIC DNA]</scope>
</reference>
<gene>
    <name evidence="14" type="ORF">HPBE_LOCUS6994</name>
</gene>
<keyword evidence="7" id="KW-0418">Kinase</keyword>
<dbReference type="PROSITE" id="PS00107">
    <property type="entry name" value="PROTEIN_KINASE_ATP"/>
    <property type="match status" value="1"/>
</dbReference>
<evidence type="ECO:0000256" key="7">
    <source>
        <dbReference type="ARBA" id="ARBA00022777"/>
    </source>
</evidence>
<keyword evidence="8 11" id="KW-0067">ATP-binding</keyword>
<accession>A0A183FJ45</accession>
<keyword evidence="5" id="KW-0808">Transferase</keyword>
<sequence>MLLQRSLCLNATSTLAVDIIDSEDDLSPTTNQKKICLCASINPLESQEQGLRVRKTSQSANFPYHTHPITEDYHVSHEIIGIGESGKVMACYNKDTNEKYALKVLRDGPKARREIGLHYLTKCQLSPIDDALGVDKVHSDVRQQTNLIIGFSAHENVVTIIDIYENTFDNVKCLLMVVEFLEGGDLLSQFENQGSKPYPEKKVGEIIRQIGSAVQYLHDMNIAHRDIKLENILCSSTGDDCVYKLGDYGFAKRPERNVLMESPCCTPFYAPPEVLSRERYDKSCDMWSLGVAMYILLCGYPPFYSMKGLALSPGMRNRIAKGYYAFPPEEWDPVSQSTKDDIRCLLRTDPTERMTIHTLMNTPLVTGQEEPGGIPIPGVQEREDDDEVCSFPAVFSLRSPVLSSLIREERSSSPELPRGHDSLSERSISTRRSRVSNTVPEKSGDAWTTHFLKSDTKREPSVAVVVTDSTVATTPTTATTAERRSVRYLQVPEEPVVVPRSVRFLRDGVKAPRLHSIQEEVGRALEMMRLGSDLVFMKSPQTSCNNLVMRRRTAHLSIPRVQC</sequence>
<evidence type="ECO:0000259" key="13">
    <source>
        <dbReference type="PROSITE" id="PS50011"/>
    </source>
</evidence>
<dbReference type="OrthoDB" id="40902at2759"/>
<evidence type="ECO:0000256" key="11">
    <source>
        <dbReference type="PROSITE-ProRule" id="PRU10141"/>
    </source>
</evidence>
<dbReference type="WBParaSite" id="HPBE_0000699301-mRNA-1">
    <property type="protein sequence ID" value="HPBE_0000699301-mRNA-1"/>
    <property type="gene ID" value="HPBE_0000699301"/>
</dbReference>
<dbReference type="GO" id="GO:0005524">
    <property type="term" value="F:ATP binding"/>
    <property type="evidence" value="ECO:0007669"/>
    <property type="project" value="UniProtKB-UniRule"/>
</dbReference>
<feature type="region of interest" description="Disordered" evidence="12">
    <location>
        <begin position="408"/>
        <end position="442"/>
    </location>
</feature>
<dbReference type="InterPro" id="IPR008271">
    <property type="entry name" value="Ser/Thr_kinase_AS"/>
</dbReference>
<protein>
    <recommendedName>
        <fullName evidence="2">non-specific serine/threonine protein kinase</fullName>
        <ecNumber evidence="2">2.7.11.1</ecNumber>
    </recommendedName>
</protein>
<accession>A0A3P7YD09</accession>
<comment type="catalytic activity">
    <reaction evidence="10">
        <text>L-seryl-[protein] + ATP = O-phospho-L-seryl-[protein] + ADP + H(+)</text>
        <dbReference type="Rhea" id="RHEA:17989"/>
        <dbReference type="Rhea" id="RHEA-COMP:9863"/>
        <dbReference type="Rhea" id="RHEA-COMP:11604"/>
        <dbReference type="ChEBI" id="CHEBI:15378"/>
        <dbReference type="ChEBI" id="CHEBI:29999"/>
        <dbReference type="ChEBI" id="CHEBI:30616"/>
        <dbReference type="ChEBI" id="CHEBI:83421"/>
        <dbReference type="ChEBI" id="CHEBI:456216"/>
        <dbReference type="EC" id="2.7.11.1"/>
    </reaction>
</comment>
<feature type="binding site" evidence="11">
    <location>
        <position position="103"/>
    </location>
    <ligand>
        <name>ATP</name>
        <dbReference type="ChEBI" id="CHEBI:30616"/>
    </ligand>
</feature>
<dbReference type="SMART" id="SM00220">
    <property type="entry name" value="S_TKc"/>
    <property type="match status" value="1"/>
</dbReference>
<comment type="catalytic activity">
    <reaction evidence="9">
        <text>L-threonyl-[protein] + ATP = O-phospho-L-threonyl-[protein] + ADP + H(+)</text>
        <dbReference type="Rhea" id="RHEA:46608"/>
        <dbReference type="Rhea" id="RHEA-COMP:11060"/>
        <dbReference type="Rhea" id="RHEA-COMP:11605"/>
        <dbReference type="ChEBI" id="CHEBI:15378"/>
        <dbReference type="ChEBI" id="CHEBI:30013"/>
        <dbReference type="ChEBI" id="CHEBI:30616"/>
        <dbReference type="ChEBI" id="CHEBI:61977"/>
        <dbReference type="ChEBI" id="CHEBI:456216"/>
        <dbReference type="EC" id="2.7.11.1"/>
    </reaction>
</comment>
<dbReference type="EC" id="2.7.11.1" evidence="2"/>
<evidence type="ECO:0000256" key="3">
    <source>
        <dbReference type="ARBA" id="ARBA00022527"/>
    </source>
</evidence>
<evidence type="ECO:0000256" key="4">
    <source>
        <dbReference type="ARBA" id="ARBA00022553"/>
    </source>
</evidence>
<evidence type="ECO:0000256" key="2">
    <source>
        <dbReference type="ARBA" id="ARBA00012513"/>
    </source>
</evidence>
<keyword evidence="4" id="KW-0597">Phosphoprotein</keyword>
<evidence type="ECO:0000256" key="9">
    <source>
        <dbReference type="ARBA" id="ARBA00047899"/>
    </source>
</evidence>